<feature type="region of interest" description="Disordered" evidence="1">
    <location>
        <begin position="917"/>
        <end position="940"/>
    </location>
</feature>
<protein>
    <submittedName>
        <fullName evidence="3">Uncharacterized protein</fullName>
    </submittedName>
</protein>
<accession>A0A420HJC0</accession>
<feature type="transmembrane region" description="Helical" evidence="2">
    <location>
        <begin position="824"/>
        <end position="843"/>
    </location>
</feature>
<feature type="compositionally biased region" description="Polar residues" evidence="1">
    <location>
        <begin position="568"/>
        <end position="588"/>
    </location>
</feature>
<dbReference type="EMBL" id="MCFK01007360">
    <property type="protein sequence ID" value="RKF57523.1"/>
    <property type="molecule type" value="Genomic_DNA"/>
</dbReference>
<name>A0A420HJC0_9PEZI</name>
<sequence>MIKINNIERTSRLQTIKAPWLIVCSLSLIIGSLIGTQILVPFGLSRASFHSSSYPNLESLPGTRLKEIKTSSKEDAEKLIIDSLVLFQELLIKISDGKDYYALICLLQLTFDVGDSTSAISKKNAKNQLVARGIASDISNFFSGGAGGGGGGGGIAKSLAGGFSGLLGKLGFGNLTESLSAGAADASKYLGIGLGNGTITGLDLPPKYVKTSKVTQEKPTGINLIASNIGQGLTSSLVGSIDLKSVTPDPSSLGSTAKAVGEGVGNGAAAGLNLKPANSVVSNNGTGITAIAGNFVQGLTSSLLGNIDLKSVMSMGNLSSDDINSAAYALAQGLGGGAAYAVKLSPNPPSNTTFGQSRISGISGNLGQGLSTSFLKDINFKELLTSNAPTLSPDKIADAAKGLGAGLAGGAVVGIGLQPESSGSNVQLTPGGLGQMTESFGRGLSQSFLTNGTIMKLLATAKPAGQLDIGSVAKGLAIGLVDGATTSFDNAGGIKAIFNMEPGTTPEVKTLTKSTTYNDSVGGAATGFGNGLGLQTTTFVLQLFGKPPLNQAPSDPSMMTLGAPGSGQPLSGTPVNGQPSSGTPQPSNGAIAVGLRRRQTTTIAPANPSDQGKFGSLDVLDIPQFNGTITPIVQTAIDTLKCQGIGGLASILFSVGSSRGTSTSSVDIKDLRDKISRLGFSKQTINIKDKESGNTYDINIAELKIKINGNGLTKQIVVLVSHIILAIVVFAIVIPIIFIIGSIRNFAVISGRSDVLKNPRKIQWILALVIVLPVTFIVFITGMVAEGVKKHFTSFHGIAGLVLLLIILAAFPLAYLAAQDKLKLVFSIIVGLILQLILVVLITGFVDLSSLVFCATQIIPQPIFMLLGIFLTAPLLLAAVLLTLNLLLERWRGSAKNSDRLSNLFLSGRSSVAAEKGFGEKPPTLPMVNRSEGEKSFFSA</sequence>
<proteinExistence type="predicted"/>
<evidence type="ECO:0000313" key="3">
    <source>
        <dbReference type="EMBL" id="RKF57523.1"/>
    </source>
</evidence>
<feature type="transmembrane region" description="Helical" evidence="2">
    <location>
        <begin position="716"/>
        <end position="743"/>
    </location>
</feature>
<feature type="transmembrane region" description="Helical" evidence="2">
    <location>
        <begin position="863"/>
        <end position="888"/>
    </location>
</feature>
<reference evidence="3 4" key="1">
    <citation type="journal article" date="2018" name="BMC Genomics">
        <title>Comparative genome analyses reveal sequence features reflecting distinct modes of host-adaptation between dicot and monocot powdery mildew.</title>
        <authorList>
            <person name="Wu Y."/>
            <person name="Ma X."/>
            <person name="Pan Z."/>
            <person name="Kale S.D."/>
            <person name="Song Y."/>
            <person name="King H."/>
            <person name="Zhang Q."/>
            <person name="Presley C."/>
            <person name="Deng X."/>
            <person name="Wei C.I."/>
            <person name="Xiao S."/>
        </authorList>
    </citation>
    <scope>NUCLEOTIDE SEQUENCE [LARGE SCALE GENOMIC DNA]</scope>
    <source>
        <strain evidence="3">UMSG2</strain>
    </source>
</reference>
<feature type="region of interest" description="Disordered" evidence="1">
    <location>
        <begin position="550"/>
        <end position="590"/>
    </location>
</feature>
<dbReference type="AlphaFoldDB" id="A0A420HJC0"/>
<evidence type="ECO:0000313" key="4">
    <source>
        <dbReference type="Proteomes" id="UP000286134"/>
    </source>
</evidence>
<feature type="transmembrane region" description="Helical" evidence="2">
    <location>
        <begin position="797"/>
        <end position="817"/>
    </location>
</feature>
<keyword evidence="2" id="KW-0472">Membrane</keyword>
<comment type="caution">
    <text evidence="3">The sequence shown here is derived from an EMBL/GenBank/DDBJ whole genome shotgun (WGS) entry which is preliminary data.</text>
</comment>
<keyword evidence="4" id="KW-1185">Reference proteome</keyword>
<keyword evidence="2" id="KW-0812">Transmembrane</keyword>
<organism evidence="3 4">
    <name type="scientific">Erysiphe neolycopersici</name>
    <dbReference type="NCBI Taxonomy" id="212602"/>
    <lineage>
        <taxon>Eukaryota</taxon>
        <taxon>Fungi</taxon>
        <taxon>Dikarya</taxon>
        <taxon>Ascomycota</taxon>
        <taxon>Pezizomycotina</taxon>
        <taxon>Leotiomycetes</taxon>
        <taxon>Erysiphales</taxon>
        <taxon>Erysiphaceae</taxon>
        <taxon>Erysiphe</taxon>
    </lineage>
</organism>
<feature type="compositionally biased region" description="Basic and acidic residues" evidence="1">
    <location>
        <begin position="931"/>
        <end position="940"/>
    </location>
</feature>
<dbReference type="OrthoDB" id="5148443at2759"/>
<feature type="transmembrane region" description="Helical" evidence="2">
    <location>
        <begin position="20"/>
        <end position="44"/>
    </location>
</feature>
<keyword evidence="2" id="KW-1133">Transmembrane helix</keyword>
<feature type="transmembrane region" description="Helical" evidence="2">
    <location>
        <begin position="764"/>
        <end position="785"/>
    </location>
</feature>
<dbReference type="Proteomes" id="UP000286134">
    <property type="component" value="Unassembled WGS sequence"/>
</dbReference>
<evidence type="ECO:0000256" key="2">
    <source>
        <dbReference type="SAM" id="Phobius"/>
    </source>
</evidence>
<gene>
    <name evidence="3" type="ORF">OnM2_073034</name>
</gene>
<evidence type="ECO:0000256" key="1">
    <source>
        <dbReference type="SAM" id="MobiDB-lite"/>
    </source>
</evidence>